<dbReference type="PATRIC" id="fig|1333857.3.peg.2759"/>
<feature type="compositionally biased region" description="Acidic residues" evidence="1">
    <location>
        <begin position="370"/>
        <end position="384"/>
    </location>
</feature>
<evidence type="ECO:0000256" key="1">
    <source>
        <dbReference type="SAM" id="MobiDB-lite"/>
    </source>
</evidence>
<evidence type="ECO:0000313" key="3">
    <source>
        <dbReference type="Proteomes" id="UP000016033"/>
    </source>
</evidence>
<comment type="caution">
    <text evidence="2">The sequence shown here is derived from an EMBL/GenBank/DDBJ whole genome shotgun (WGS) entry which is preliminary data.</text>
</comment>
<feature type="region of interest" description="Disordered" evidence="1">
    <location>
        <begin position="335"/>
        <end position="387"/>
    </location>
</feature>
<dbReference type="RefSeq" id="WP_021200698.1">
    <property type="nucleotide sequence ID" value="NZ_ATAO01000206.1"/>
</dbReference>
<organism evidence="2 3">
    <name type="scientific">Microbacterium maritypicum MF109</name>
    <dbReference type="NCBI Taxonomy" id="1333857"/>
    <lineage>
        <taxon>Bacteria</taxon>
        <taxon>Bacillati</taxon>
        <taxon>Actinomycetota</taxon>
        <taxon>Actinomycetes</taxon>
        <taxon>Micrococcales</taxon>
        <taxon>Microbacteriaceae</taxon>
        <taxon>Microbacterium</taxon>
    </lineage>
</organism>
<evidence type="ECO:0000313" key="2">
    <source>
        <dbReference type="EMBL" id="EQM74606.1"/>
    </source>
</evidence>
<protein>
    <submittedName>
        <fullName evidence="2">Uncharacterized protein</fullName>
    </submittedName>
</protein>
<proteinExistence type="predicted"/>
<feature type="region of interest" description="Disordered" evidence="1">
    <location>
        <begin position="238"/>
        <end position="306"/>
    </location>
</feature>
<reference evidence="2 3" key="1">
    <citation type="journal article" date="2013" name="Genome Announc.">
        <title>Whole-genome sequences of five oyster-associated bacteria show potential for crude oil hydrocarbon degradation.</title>
        <authorList>
            <person name="Chauhan A."/>
            <person name="Green S."/>
            <person name="Pathak A."/>
            <person name="Thomas J."/>
            <person name="Venkatramanan R."/>
        </authorList>
    </citation>
    <scope>NUCLEOTIDE SEQUENCE [LARGE SCALE GENOMIC DNA]</scope>
    <source>
        <strain evidence="2 3">MF109</strain>
    </source>
</reference>
<dbReference type="Proteomes" id="UP000016033">
    <property type="component" value="Unassembled WGS sequence"/>
</dbReference>
<name>T5K416_MICMQ</name>
<dbReference type="EMBL" id="ATAO01000206">
    <property type="protein sequence ID" value="EQM74606.1"/>
    <property type="molecule type" value="Genomic_DNA"/>
</dbReference>
<feature type="compositionally biased region" description="Basic and acidic residues" evidence="1">
    <location>
        <begin position="240"/>
        <end position="251"/>
    </location>
</feature>
<feature type="compositionally biased region" description="Low complexity" evidence="1">
    <location>
        <begin position="347"/>
        <end position="364"/>
    </location>
</feature>
<dbReference type="AlphaFoldDB" id="T5K416"/>
<gene>
    <name evidence="2" type="ORF">L687_03885</name>
</gene>
<sequence length="498" mass="51712">MEDIAIDDGRGGPLVPGAHRVVRTLDATEGPFPGTLVTNGDGVAVRVDAAALGGWVGWGFSGAEHIAAPIDVVRRQGGHDVLLSWCTERVSSFLGRRSVGGGGITPGETTTLVVSLLRGLDELGEGIDGMRTGAWWLTDGGRPVFVLGDGTDARAGTVEILEQLAERSSDKVLRRATGAIEEALRKVIAQPRLPRRLTEAWEQSMLDVAAPQPLEREIHAAERARDVARAVVPHVSGLHEGGRRLRADRTPSRGSRRGSRAREAIGDAMRSSIGEVLARVDRMRGTQASRTGRQSVRRGRSAETGKLRRRSLLVAGAAAALVLAGGLLLPEGEASGKGADLSGGSGQARASSSPDDASPAASPSVIGAPEESEDSDPEDSEPEESAAGIDPVAAASSLLRAIADCRAAGDTSCADAVSGDAARVMKALDGLPPSAAELVDEYGDVAVVRLASAGREGGAEGEEGGEEDESSDQTIVVLIRTGEKWLVRDVYDVADQPG</sequence>
<accession>T5K416</accession>